<dbReference type="InterPro" id="IPR013325">
    <property type="entry name" value="RNA_pol_sigma_r2"/>
</dbReference>
<dbReference type="Gene3D" id="1.20.120.1810">
    <property type="match status" value="1"/>
</dbReference>
<sequence>IDGMDSEDVLQELRIVLMLAQKKYDPTLGYAFSTYLWRACLNRVGKLLYQTREVKRRVPVRLIFPLCEGEHGGEDRKGYCSTCLGLPSYHDDMEIMELLSDAPQEVLMVAGLVLRGEDTRRSWELRGMTPEQIKTGVAGLKDLLKGVRNDEEN</sequence>
<dbReference type="AlphaFoldDB" id="A0A0F8Y2M0"/>
<evidence type="ECO:0000259" key="1">
    <source>
        <dbReference type="Pfam" id="PF04542"/>
    </source>
</evidence>
<proteinExistence type="predicted"/>
<organism evidence="2">
    <name type="scientific">marine sediment metagenome</name>
    <dbReference type="NCBI Taxonomy" id="412755"/>
    <lineage>
        <taxon>unclassified sequences</taxon>
        <taxon>metagenomes</taxon>
        <taxon>ecological metagenomes</taxon>
    </lineage>
</organism>
<dbReference type="GO" id="GO:0006352">
    <property type="term" value="P:DNA-templated transcription initiation"/>
    <property type="evidence" value="ECO:0007669"/>
    <property type="project" value="InterPro"/>
</dbReference>
<protein>
    <recommendedName>
        <fullName evidence="1">RNA polymerase sigma-70 region 2 domain-containing protein</fullName>
    </recommendedName>
</protein>
<dbReference type="SUPFAM" id="SSF88946">
    <property type="entry name" value="Sigma2 domain of RNA polymerase sigma factors"/>
    <property type="match status" value="1"/>
</dbReference>
<dbReference type="GO" id="GO:0003700">
    <property type="term" value="F:DNA-binding transcription factor activity"/>
    <property type="evidence" value="ECO:0007669"/>
    <property type="project" value="InterPro"/>
</dbReference>
<dbReference type="Pfam" id="PF04542">
    <property type="entry name" value="Sigma70_r2"/>
    <property type="match status" value="1"/>
</dbReference>
<reference evidence="2" key="1">
    <citation type="journal article" date="2015" name="Nature">
        <title>Complex archaea that bridge the gap between prokaryotes and eukaryotes.</title>
        <authorList>
            <person name="Spang A."/>
            <person name="Saw J.H."/>
            <person name="Jorgensen S.L."/>
            <person name="Zaremba-Niedzwiedzka K."/>
            <person name="Martijn J."/>
            <person name="Lind A.E."/>
            <person name="van Eijk R."/>
            <person name="Schleper C."/>
            <person name="Guy L."/>
            <person name="Ettema T.J."/>
        </authorList>
    </citation>
    <scope>NUCLEOTIDE SEQUENCE</scope>
</reference>
<gene>
    <name evidence="2" type="ORF">LCGC14_2950370</name>
</gene>
<accession>A0A0F8Y2M0</accession>
<dbReference type="EMBL" id="LAZR01059428">
    <property type="protein sequence ID" value="KKK67810.1"/>
    <property type="molecule type" value="Genomic_DNA"/>
</dbReference>
<dbReference type="InterPro" id="IPR007627">
    <property type="entry name" value="RNA_pol_sigma70_r2"/>
</dbReference>
<evidence type="ECO:0000313" key="2">
    <source>
        <dbReference type="EMBL" id="KKK67810.1"/>
    </source>
</evidence>
<feature type="domain" description="RNA polymerase sigma-70 region 2" evidence="1">
    <location>
        <begin position="2"/>
        <end position="42"/>
    </location>
</feature>
<feature type="non-terminal residue" evidence="2">
    <location>
        <position position="1"/>
    </location>
</feature>
<name>A0A0F8Y2M0_9ZZZZ</name>
<comment type="caution">
    <text evidence="2">The sequence shown here is derived from an EMBL/GenBank/DDBJ whole genome shotgun (WGS) entry which is preliminary data.</text>
</comment>